<protein>
    <submittedName>
        <fullName evidence="2">Uncharacterized protein</fullName>
    </submittedName>
</protein>
<gene>
    <name evidence="2" type="ORF">GIB67_016087</name>
</gene>
<evidence type="ECO:0000313" key="2">
    <source>
        <dbReference type="EMBL" id="KAF6136631.1"/>
    </source>
</evidence>
<accession>A0A7J7L1X4</accession>
<dbReference type="AlphaFoldDB" id="A0A7J7L1X4"/>
<dbReference type="PANTHER" id="PTHR36320">
    <property type="entry name" value="OS04G0611300 PROTEIN"/>
    <property type="match status" value="1"/>
</dbReference>
<sequence length="109" mass="12316">MAKSQRSKREKRLRTLRREITIPYYEKKDDAKLAAQDLALAAPKLPVRPYNMDTKAIDNTNMDVEMIEDGKKPGSFLKPVGGIAKKGKKGFKVGRGKHKGKGKIRKKHI</sequence>
<feature type="compositionally biased region" description="Basic residues" evidence="1">
    <location>
        <begin position="85"/>
        <end position="109"/>
    </location>
</feature>
<organism evidence="2 3">
    <name type="scientific">Kingdonia uniflora</name>
    <dbReference type="NCBI Taxonomy" id="39325"/>
    <lineage>
        <taxon>Eukaryota</taxon>
        <taxon>Viridiplantae</taxon>
        <taxon>Streptophyta</taxon>
        <taxon>Embryophyta</taxon>
        <taxon>Tracheophyta</taxon>
        <taxon>Spermatophyta</taxon>
        <taxon>Magnoliopsida</taxon>
        <taxon>Ranunculales</taxon>
        <taxon>Circaeasteraceae</taxon>
        <taxon>Kingdonia</taxon>
    </lineage>
</organism>
<keyword evidence="3" id="KW-1185">Reference proteome</keyword>
<evidence type="ECO:0000256" key="1">
    <source>
        <dbReference type="SAM" id="MobiDB-lite"/>
    </source>
</evidence>
<dbReference type="PANTHER" id="PTHR36320:SF1">
    <property type="entry name" value="OS04G0611300 PROTEIN"/>
    <property type="match status" value="1"/>
</dbReference>
<proteinExistence type="predicted"/>
<dbReference type="EMBL" id="JACGCM010002686">
    <property type="protein sequence ID" value="KAF6136631.1"/>
    <property type="molecule type" value="Genomic_DNA"/>
</dbReference>
<feature type="region of interest" description="Disordered" evidence="1">
    <location>
        <begin position="77"/>
        <end position="109"/>
    </location>
</feature>
<name>A0A7J7L1X4_9MAGN</name>
<reference evidence="2 3" key="1">
    <citation type="journal article" date="2020" name="IScience">
        <title>Genome Sequencing of the Endangered Kingdonia uniflora (Circaeasteraceae, Ranunculales) Reveals Potential Mechanisms of Evolutionary Specialization.</title>
        <authorList>
            <person name="Sun Y."/>
            <person name="Deng T."/>
            <person name="Zhang A."/>
            <person name="Moore M.J."/>
            <person name="Landis J.B."/>
            <person name="Lin N."/>
            <person name="Zhang H."/>
            <person name="Zhang X."/>
            <person name="Huang J."/>
            <person name="Zhang X."/>
            <person name="Sun H."/>
            <person name="Wang H."/>
        </authorList>
    </citation>
    <scope>NUCLEOTIDE SEQUENCE [LARGE SCALE GENOMIC DNA]</scope>
    <source>
        <strain evidence="2">TB1705</strain>
        <tissue evidence="2">Leaf</tissue>
    </source>
</reference>
<dbReference type="Proteomes" id="UP000541444">
    <property type="component" value="Unassembled WGS sequence"/>
</dbReference>
<comment type="caution">
    <text evidence="2">The sequence shown here is derived from an EMBL/GenBank/DDBJ whole genome shotgun (WGS) entry which is preliminary data.</text>
</comment>
<evidence type="ECO:0000313" key="3">
    <source>
        <dbReference type="Proteomes" id="UP000541444"/>
    </source>
</evidence>